<evidence type="ECO:0000256" key="1">
    <source>
        <dbReference type="ARBA" id="ARBA00004604"/>
    </source>
</evidence>
<proteinExistence type="inferred from homology"/>
<feature type="compositionally biased region" description="Basic and acidic residues" evidence="10">
    <location>
        <begin position="112"/>
        <end position="133"/>
    </location>
</feature>
<dbReference type="InParanoid" id="A0A448YIM4"/>
<dbReference type="GO" id="GO:0008298">
    <property type="term" value="P:intracellular mRNA localization"/>
    <property type="evidence" value="ECO:0007669"/>
    <property type="project" value="TreeGrafter"/>
</dbReference>
<dbReference type="STRING" id="13370.A0A448YIM4"/>
<comment type="similarity">
    <text evidence="2">Belongs to the LOC1 family.</text>
</comment>
<name>A0A448YIM4_BRENA</name>
<evidence type="ECO:0000256" key="4">
    <source>
        <dbReference type="ARBA" id="ARBA00020853"/>
    </source>
</evidence>
<dbReference type="GO" id="GO:0003729">
    <property type="term" value="F:mRNA binding"/>
    <property type="evidence" value="ECO:0007669"/>
    <property type="project" value="InterPro"/>
</dbReference>
<evidence type="ECO:0000313" key="12">
    <source>
        <dbReference type="Proteomes" id="UP000290900"/>
    </source>
</evidence>
<evidence type="ECO:0000256" key="8">
    <source>
        <dbReference type="ARBA" id="ARBA00023054"/>
    </source>
</evidence>
<dbReference type="EMBL" id="CAACVR010000007">
    <property type="protein sequence ID" value="VEU20805.1"/>
    <property type="molecule type" value="Genomic_DNA"/>
</dbReference>
<evidence type="ECO:0000256" key="5">
    <source>
        <dbReference type="ARBA" id="ARBA00022448"/>
    </source>
</evidence>
<evidence type="ECO:0000313" key="11">
    <source>
        <dbReference type="EMBL" id="VEU20805.1"/>
    </source>
</evidence>
<feature type="region of interest" description="Disordered" evidence="10">
    <location>
        <begin position="1"/>
        <end position="20"/>
    </location>
</feature>
<organism evidence="11 12">
    <name type="scientific">Brettanomyces naardenensis</name>
    <name type="common">Yeast</name>
    <dbReference type="NCBI Taxonomy" id="13370"/>
    <lineage>
        <taxon>Eukaryota</taxon>
        <taxon>Fungi</taxon>
        <taxon>Dikarya</taxon>
        <taxon>Ascomycota</taxon>
        <taxon>Saccharomycotina</taxon>
        <taxon>Pichiomycetes</taxon>
        <taxon>Pichiales</taxon>
        <taxon>Pichiaceae</taxon>
        <taxon>Brettanomyces</taxon>
    </lineage>
</organism>
<dbReference type="InterPro" id="IPR037650">
    <property type="entry name" value="Loc1"/>
</dbReference>
<reference evidence="11 12" key="1">
    <citation type="submission" date="2018-12" db="EMBL/GenBank/DDBJ databases">
        <authorList>
            <person name="Tiukova I."/>
            <person name="Dainat J."/>
        </authorList>
    </citation>
    <scope>NUCLEOTIDE SEQUENCE [LARGE SCALE GENOMIC DNA]</scope>
</reference>
<dbReference type="GO" id="GO:0005730">
    <property type="term" value="C:nucleolus"/>
    <property type="evidence" value="ECO:0007669"/>
    <property type="project" value="UniProtKB-SubCell"/>
</dbReference>
<keyword evidence="8" id="KW-0175">Coiled coil</keyword>
<evidence type="ECO:0000256" key="7">
    <source>
        <dbReference type="ARBA" id="ARBA00022816"/>
    </source>
</evidence>
<dbReference type="FunCoup" id="A0A448YIM4">
    <property type="interactions" value="383"/>
</dbReference>
<evidence type="ECO:0000256" key="9">
    <source>
        <dbReference type="ARBA" id="ARBA00023242"/>
    </source>
</evidence>
<keyword evidence="6" id="KW-0690">Ribosome biogenesis</keyword>
<evidence type="ECO:0000256" key="6">
    <source>
        <dbReference type="ARBA" id="ARBA00022517"/>
    </source>
</evidence>
<feature type="region of interest" description="Disordered" evidence="10">
    <location>
        <begin position="112"/>
        <end position="173"/>
    </location>
</feature>
<comment type="subcellular location">
    <subcellularLocation>
        <location evidence="1">Nucleus</location>
        <location evidence="1">Nucleolus</location>
    </subcellularLocation>
</comment>
<dbReference type="GO" id="GO:0051028">
    <property type="term" value="P:mRNA transport"/>
    <property type="evidence" value="ECO:0007669"/>
    <property type="project" value="UniProtKB-KW"/>
</dbReference>
<keyword evidence="12" id="KW-1185">Reference proteome</keyword>
<gene>
    <name evidence="11" type="ORF">BRENAR_LOCUS1540</name>
</gene>
<accession>A0A448YIM4</accession>
<protein>
    <recommendedName>
        <fullName evidence="3">60S ribosomal subunit assembly/export protein LOC1</fullName>
    </recommendedName>
    <alternativeName>
        <fullName evidence="4">60S ribosomal subunit assembly/export protein loc1</fullName>
    </alternativeName>
</protein>
<dbReference type="Proteomes" id="UP000290900">
    <property type="component" value="Unassembled WGS sequence"/>
</dbReference>
<evidence type="ECO:0000256" key="2">
    <source>
        <dbReference type="ARBA" id="ARBA00008132"/>
    </source>
</evidence>
<dbReference type="GO" id="GO:0042273">
    <property type="term" value="P:ribosomal large subunit biogenesis"/>
    <property type="evidence" value="ECO:0007669"/>
    <property type="project" value="InterPro"/>
</dbReference>
<feature type="compositionally biased region" description="Basic residues" evidence="10">
    <location>
        <begin position="163"/>
        <end position="173"/>
    </location>
</feature>
<evidence type="ECO:0000256" key="10">
    <source>
        <dbReference type="SAM" id="MobiDB-lite"/>
    </source>
</evidence>
<dbReference type="PANTHER" id="PTHR28028">
    <property type="entry name" value="60S RIBOSOMAL SUBUNIT ASSEMBLY/EXPORT PROTEIN LOC1"/>
    <property type="match status" value="1"/>
</dbReference>
<feature type="compositionally biased region" description="Basic residues" evidence="10">
    <location>
        <begin position="140"/>
        <end position="149"/>
    </location>
</feature>
<keyword evidence="7" id="KW-0509">mRNA transport</keyword>
<evidence type="ECO:0000256" key="3">
    <source>
        <dbReference type="ARBA" id="ARBA00019670"/>
    </source>
</evidence>
<keyword evidence="5" id="KW-0813">Transport</keyword>
<dbReference type="OrthoDB" id="1743802at2759"/>
<dbReference type="PANTHER" id="PTHR28028:SF1">
    <property type="entry name" value="60S RIBOSOMAL SUBUNIT ASSEMBLY_EXPORT PROTEIN LOC1"/>
    <property type="match status" value="1"/>
</dbReference>
<dbReference type="GO" id="GO:0030687">
    <property type="term" value="C:preribosome, large subunit precursor"/>
    <property type="evidence" value="ECO:0007669"/>
    <property type="project" value="TreeGrafter"/>
</dbReference>
<dbReference type="AlphaFoldDB" id="A0A448YIM4"/>
<keyword evidence="9" id="KW-0539">Nucleus</keyword>
<sequence>MDQPKLTPKSTKRILQGKALKKHLRTTQLYGKKSKQRQYTEKELDIPILNASVNPGAIKKRGKKGKKFIPDGDDLTLNRLIRQINDDKDKISESKLEKSRRLEEIRELRRMEMERKEQKKTDELNSVKIELKSKASLARSARRKNAKQRRNTELEDDDDNDKKKKKKKSVSFA</sequence>